<evidence type="ECO:0000313" key="4">
    <source>
        <dbReference type="EMBL" id="KIE57929.1"/>
    </source>
</evidence>
<dbReference type="EMBL" id="JQNX01000008">
    <property type="protein sequence ID" value="KIE57929.1"/>
    <property type="molecule type" value="Genomic_DNA"/>
</dbReference>
<dbReference type="Proteomes" id="UP000031594">
    <property type="component" value="Unassembled WGS sequence"/>
</dbReference>
<dbReference type="PANTHER" id="PTHR30308">
    <property type="entry name" value="TMRNA-BINDING COMPONENT OF TRANS-TRANSLATION TAGGING COMPLEX"/>
    <property type="match status" value="1"/>
</dbReference>
<dbReference type="GO" id="GO:0070929">
    <property type="term" value="P:trans-translation"/>
    <property type="evidence" value="ECO:0007669"/>
    <property type="project" value="UniProtKB-UniRule"/>
</dbReference>
<sequence length="152" mass="17438">MDRDLVINRKARRDYNIIKTLEAGIVLLGSEVKSLKEGKGSLEGAFARIENGEAFLYQMNISPYEKAPTYALRDPKSPRKLLLHKKEIGELAGAISRQGRTIVPLKLYYRRGKIKVLLGIASGKSQVDKREKIKEQESQREISRILKRRREF</sequence>
<dbReference type="KEGG" id="mkc:kam1_1127"/>
<dbReference type="Gene3D" id="2.40.280.10">
    <property type="match status" value="1"/>
</dbReference>
<evidence type="ECO:0000313" key="6">
    <source>
        <dbReference type="Proteomes" id="UP000031594"/>
    </source>
</evidence>
<dbReference type="GO" id="GO:0005829">
    <property type="term" value="C:cytosol"/>
    <property type="evidence" value="ECO:0007669"/>
    <property type="project" value="TreeGrafter"/>
</dbReference>
<dbReference type="NCBIfam" id="TIGR00086">
    <property type="entry name" value="smpB"/>
    <property type="match status" value="1"/>
</dbReference>
<keyword evidence="1 3" id="KW-0963">Cytoplasm</keyword>
<dbReference type="InterPro" id="IPR023620">
    <property type="entry name" value="SmpB"/>
</dbReference>
<reference evidence="4 6" key="1">
    <citation type="submission" date="2014-08" db="EMBL/GenBank/DDBJ databases">
        <title>Methylacidiphilum kamchatkense strain Kam1 draft genome sequence.</title>
        <authorList>
            <person name="Birkeland N.-K."/>
            <person name="Erikstad H.A."/>
        </authorList>
    </citation>
    <scope>NUCLEOTIDE SEQUENCE [LARGE SCALE GENOMIC DNA]</scope>
    <source>
        <strain evidence="4 6">Kam1</strain>
    </source>
</reference>
<reference evidence="5" key="2">
    <citation type="journal article" date="2019" name="BMC Genomics">
        <title>Complete genome sequence analysis of the thermoacidophilic verrucomicrobial methanotroph 'Candidatus Methylacidiphilum kamchatkense' strain Kam1 and comparison with its closest relatives.</title>
        <authorList>
            <person name="Kruse T."/>
            <person name="Ratnadevi C.M."/>
            <person name="Erikstad H.A."/>
            <person name="Birkeland N.K."/>
        </authorList>
    </citation>
    <scope>NUCLEOTIDE SEQUENCE</scope>
    <source>
        <strain evidence="5">Kam1</strain>
    </source>
</reference>
<dbReference type="RefSeq" id="WP_039722020.1">
    <property type="nucleotide sequence ID" value="NZ_CP037899.1"/>
</dbReference>
<comment type="subcellular location">
    <subcellularLocation>
        <location evidence="3">Cytoplasm</location>
    </subcellularLocation>
    <text evidence="3">The tmRNA-SmpB complex associates with stalled 70S ribosomes.</text>
</comment>
<dbReference type="SUPFAM" id="SSF74982">
    <property type="entry name" value="Small protein B (SmpB)"/>
    <property type="match status" value="1"/>
</dbReference>
<dbReference type="InterPro" id="IPR000037">
    <property type="entry name" value="SsrA-bd_prot"/>
</dbReference>
<dbReference type="NCBIfam" id="NF003843">
    <property type="entry name" value="PRK05422.1"/>
    <property type="match status" value="1"/>
</dbReference>
<protein>
    <recommendedName>
        <fullName evidence="3">SsrA-binding protein</fullName>
    </recommendedName>
    <alternativeName>
        <fullName evidence="3">Small protein B</fullName>
    </alternativeName>
</protein>
<keyword evidence="4" id="KW-0238">DNA-binding</keyword>
<dbReference type="Pfam" id="PF01668">
    <property type="entry name" value="SmpB"/>
    <property type="match status" value="1"/>
</dbReference>
<proteinExistence type="inferred from homology"/>
<keyword evidence="2 3" id="KW-0694">RNA-binding</keyword>
<dbReference type="InterPro" id="IPR020081">
    <property type="entry name" value="SsrA-bd_prot_CS"/>
</dbReference>
<reference evidence="7" key="3">
    <citation type="submission" date="2019-03" db="EMBL/GenBank/DDBJ databases">
        <title>Complete genome of Methylacidiphilum kamchatkense Kam1.</title>
        <authorList>
            <person name="Kruse T."/>
            <person name="Murarilal Ratnadevi C."/>
            <person name="Erikstad H.-A."/>
            <person name="Birkeland N.-K."/>
        </authorList>
    </citation>
    <scope>NUCLEOTIDE SEQUENCE [LARGE SCALE GENOMIC DNA]</scope>
    <source>
        <strain evidence="7">kam1</strain>
    </source>
</reference>
<dbReference type="OrthoDB" id="9805462at2"/>
<evidence type="ECO:0000256" key="2">
    <source>
        <dbReference type="ARBA" id="ARBA00022884"/>
    </source>
</evidence>
<evidence type="ECO:0000313" key="7">
    <source>
        <dbReference type="Proteomes" id="UP000315925"/>
    </source>
</evidence>
<comment type="similarity">
    <text evidence="3">Belongs to the SmpB family.</text>
</comment>
<dbReference type="STRING" id="1202785.A946_09735"/>
<name>A0A0C1UMW4_9BACT</name>
<dbReference type="Proteomes" id="UP000315925">
    <property type="component" value="Chromosome"/>
</dbReference>
<dbReference type="HAMAP" id="MF_00023">
    <property type="entry name" value="SmpB"/>
    <property type="match status" value="1"/>
</dbReference>
<gene>
    <name evidence="3" type="primary">smpB</name>
    <name evidence="4" type="ORF">A946_09735</name>
    <name evidence="5" type="ORF">kam1_1127</name>
</gene>
<evidence type="ECO:0000313" key="5">
    <source>
        <dbReference type="EMBL" id="QDQ42356.1"/>
    </source>
</evidence>
<dbReference type="PROSITE" id="PS01317">
    <property type="entry name" value="SSRP"/>
    <property type="match status" value="1"/>
</dbReference>
<comment type="function">
    <text evidence="3">Required for rescue of stalled ribosomes mediated by trans-translation. Binds to transfer-messenger RNA (tmRNA), required for stable association of tmRNA with ribosomes. tmRNA and SmpB together mimic tRNA shape, replacing the anticodon stem-loop with SmpB. tmRNA is encoded by the ssrA gene; the 2 termini fold to resemble tRNA(Ala) and it encodes a 'tag peptide', a short internal open reading frame. During trans-translation Ala-aminoacylated tmRNA acts like a tRNA, entering the A-site of stalled ribosomes, displacing the stalled mRNA. The ribosome then switches to translate the ORF on the tmRNA; the nascent peptide is terminated with the 'tag peptide' encoded by the tmRNA and targeted for degradation. The ribosome is freed to recommence translation, which seems to be the essential function of trans-translation.</text>
</comment>
<accession>A0A0C1UMW4</accession>
<dbReference type="GO" id="GO:0003677">
    <property type="term" value="F:DNA binding"/>
    <property type="evidence" value="ECO:0007669"/>
    <property type="project" value="UniProtKB-KW"/>
</dbReference>
<evidence type="ECO:0000256" key="3">
    <source>
        <dbReference type="HAMAP-Rule" id="MF_00023"/>
    </source>
</evidence>
<organism evidence="5 7">
    <name type="scientific">Methylacidiphilum kamchatkense Kam1</name>
    <dbReference type="NCBI Taxonomy" id="1202785"/>
    <lineage>
        <taxon>Bacteria</taxon>
        <taxon>Pseudomonadati</taxon>
        <taxon>Verrucomicrobiota</taxon>
        <taxon>Methylacidiphilae</taxon>
        <taxon>Methylacidiphilales</taxon>
        <taxon>Methylacidiphilaceae</taxon>
        <taxon>Methylacidiphilum (ex Ratnadevi et al. 2023)</taxon>
    </lineage>
</organism>
<dbReference type="CDD" id="cd09294">
    <property type="entry name" value="SmpB"/>
    <property type="match status" value="1"/>
</dbReference>
<evidence type="ECO:0000256" key="1">
    <source>
        <dbReference type="ARBA" id="ARBA00022490"/>
    </source>
</evidence>
<dbReference type="PANTHER" id="PTHR30308:SF2">
    <property type="entry name" value="SSRA-BINDING PROTEIN"/>
    <property type="match status" value="1"/>
</dbReference>
<dbReference type="GO" id="GO:0003723">
    <property type="term" value="F:RNA binding"/>
    <property type="evidence" value="ECO:0007669"/>
    <property type="project" value="UniProtKB-UniRule"/>
</dbReference>
<dbReference type="EMBL" id="CP037899">
    <property type="protein sequence ID" value="QDQ42356.1"/>
    <property type="molecule type" value="Genomic_DNA"/>
</dbReference>
<dbReference type="AlphaFoldDB" id="A0A0C1UMW4"/>
<keyword evidence="6" id="KW-1185">Reference proteome</keyword>
<dbReference type="GO" id="GO:0070930">
    <property type="term" value="P:trans-translation-dependent protein tagging"/>
    <property type="evidence" value="ECO:0007669"/>
    <property type="project" value="TreeGrafter"/>
</dbReference>